<evidence type="ECO:0000313" key="1">
    <source>
        <dbReference type="EMBL" id="KAL2061275.1"/>
    </source>
</evidence>
<sequence>MPPLSIKVIRRLVRESANPYPGHEMSKIQMSEGFGSYHGPISKRQNCPHPNQCIAYQEEMESIPASYYFADLSRVEDVHCLVLLGLSKTLIF</sequence>
<evidence type="ECO:0000313" key="2">
    <source>
        <dbReference type="Proteomes" id="UP001595075"/>
    </source>
</evidence>
<gene>
    <name evidence="1" type="ORF">VTL71DRAFT_7548</name>
</gene>
<protein>
    <submittedName>
        <fullName evidence="1">Uncharacterized protein</fullName>
    </submittedName>
</protein>
<keyword evidence="2" id="KW-1185">Reference proteome</keyword>
<accession>A0ABR4BUH7</accession>
<dbReference type="Proteomes" id="UP001595075">
    <property type="component" value="Unassembled WGS sequence"/>
</dbReference>
<name>A0ABR4BUH7_9HELO</name>
<proteinExistence type="predicted"/>
<comment type="caution">
    <text evidence="1">The sequence shown here is derived from an EMBL/GenBank/DDBJ whole genome shotgun (WGS) entry which is preliminary data.</text>
</comment>
<dbReference type="EMBL" id="JAZHXI010000019">
    <property type="protein sequence ID" value="KAL2061275.1"/>
    <property type="molecule type" value="Genomic_DNA"/>
</dbReference>
<reference evidence="1 2" key="1">
    <citation type="journal article" date="2024" name="Commun. Biol.">
        <title>Comparative genomic analysis of thermophilic fungi reveals convergent evolutionary adaptations and gene losses.</title>
        <authorList>
            <person name="Steindorff A.S."/>
            <person name="Aguilar-Pontes M.V."/>
            <person name="Robinson A.J."/>
            <person name="Andreopoulos B."/>
            <person name="LaButti K."/>
            <person name="Kuo A."/>
            <person name="Mondo S."/>
            <person name="Riley R."/>
            <person name="Otillar R."/>
            <person name="Haridas S."/>
            <person name="Lipzen A."/>
            <person name="Grimwood J."/>
            <person name="Schmutz J."/>
            <person name="Clum A."/>
            <person name="Reid I.D."/>
            <person name="Moisan M.C."/>
            <person name="Butler G."/>
            <person name="Nguyen T.T.M."/>
            <person name="Dewar K."/>
            <person name="Conant G."/>
            <person name="Drula E."/>
            <person name="Henrissat B."/>
            <person name="Hansel C."/>
            <person name="Singer S."/>
            <person name="Hutchinson M.I."/>
            <person name="de Vries R.P."/>
            <person name="Natvig D.O."/>
            <person name="Powell A.J."/>
            <person name="Tsang A."/>
            <person name="Grigoriev I.V."/>
        </authorList>
    </citation>
    <scope>NUCLEOTIDE SEQUENCE [LARGE SCALE GENOMIC DNA]</scope>
    <source>
        <strain evidence="1 2">CBS 494.80</strain>
    </source>
</reference>
<organism evidence="1 2">
    <name type="scientific">Oculimacula yallundae</name>
    <dbReference type="NCBI Taxonomy" id="86028"/>
    <lineage>
        <taxon>Eukaryota</taxon>
        <taxon>Fungi</taxon>
        <taxon>Dikarya</taxon>
        <taxon>Ascomycota</taxon>
        <taxon>Pezizomycotina</taxon>
        <taxon>Leotiomycetes</taxon>
        <taxon>Helotiales</taxon>
        <taxon>Ploettnerulaceae</taxon>
        <taxon>Oculimacula</taxon>
    </lineage>
</organism>